<sequence>MNDPHRLDLSGRPSAPVSRPRGGGTALRALLWVVLIVSASINIVLNTLGSETATVLGTVAGIVAVACIAGLITHHFLRRRS</sequence>
<accession>A0A243RRE0</accession>
<evidence type="ECO:0000313" key="4">
    <source>
        <dbReference type="Proteomes" id="UP000194761"/>
    </source>
</evidence>
<dbReference type="Proteomes" id="UP000194761">
    <property type="component" value="Unassembled WGS sequence"/>
</dbReference>
<evidence type="ECO:0000256" key="1">
    <source>
        <dbReference type="SAM" id="MobiDB-lite"/>
    </source>
</evidence>
<reference evidence="3 4" key="1">
    <citation type="submission" date="2017-05" db="EMBL/GenBank/DDBJ databases">
        <title>Biotechnological potential of actinobacteria isolated from South African environments.</title>
        <authorList>
            <person name="Le Roes-Hill M."/>
            <person name="Prins A."/>
            <person name="Durrell K.A."/>
        </authorList>
    </citation>
    <scope>NUCLEOTIDE SEQUENCE [LARGE SCALE GENOMIC DNA]</scope>
    <source>
        <strain evidence="3">M26</strain>
    </source>
</reference>
<protein>
    <submittedName>
        <fullName evidence="3">Uncharacterized protein</fullName>
    </submittedName>
</protein>
<keyword evidence="2" id="KW-1133">Transmembrane helix</keyword>
<dbReference type="EMBL" id="NGFP01000034">
    <property type="protein sequence ID" value="OUC97614.1"/>
    <property type="molecule type" value="Genomic_DNA"/>
</dbReference>
<dbReference type="AlphaFoldDB" id="A0A243RRE0"/>
<name>A0A243RRE0_9ACTN</name>
<evidence type="ECO:0000256" key="2">
    <source>
        <dbReference type="SAM" id="Phobius"/>
    </source>
</evidence>
<feature type="transmembrane region" description="Helical" evidence="2">
    <location>
        <begin position="29"/>
        <end position="49"/>
    </location>
</feature>
<keyword evidence="4" id="KW-1185">Reference proteome</keyword>
<feature type="transmembrane region" description="Helical" evidence="2">
    <location>
        <begin position="55"/>
        <end position="77"/>
    </location>
</feature>
<feature type="region of interest" description="Disordered" evidence="1">
    <location>
        <begin position="1"/>
        <end position="23"/>
    </location>
</feature>
<comment type="caution">
    <text evidence="3">The sequence shown here is derived from an EMBL/GenBank/DDBJ whole genome shotgun (WGS) entry which is preliminary data.</text>
</comment>
<proteinExistence type="predicted"/>
<gene>
    <name evidence="3" type="ORF">CA984_10360</name>
</gene>
<evidence type="ECO:0000313" key="3">
    <source>
        <dbReference type="EMBL" id="OUC97614.1"/>
    </source>
</evidence>
<keyword evidence="2" id="KW-0472">Membrane</keyword>
<dbReference type="RefSeq" id="WP_086570675.1">
    <property type="nucleotide sequence ID" value="NZ_NGFP01000034.1"/>
</dbReference>
<organism evidence="3 4">
    <name type="scientific">Streptosporangium minutum</name>
    <dbReference type="NCBI Taxonomy" id="569862"/>
    <lineage>
        <taxon>Bacteria</taxon>
        <taxon>Bacillati</taxon>
        <taxon>Actinomycetota</taxon>
        <taxon>Actinomycetes</taxon>
        <taxon>Streptosporangiales</taxon>
        <taxon>Streptosporangiaceae</taxon>
        <taxon>Streptosporangium</taxon>
    </lineage>
</organism>
<keyword evidence="2" id="KW-0812">Transmembrane</keyword>